<dbReference type="OrthoDB" id="290466at2"/>
<organism evidence="1 2">
    <name type="scientific">Urbifossiella limnaea</name>
    <dbReference type="NCBI Taxonomy" id="2528023"/>
    <lineage>
        <taxon>Bacteria</taxon>
        <taxon>Pseudomonadati</taxon>
        <taxon>Planctomycetota</taxon>
        <taxon>Planctomycetia</taxon>
        <taxon>Gemmatales</taxon>
        <taxon>Gemmataceae</taxon>
        <taxon>Urbifossiella</taxon>
    </lineage>
</organism>
<evidence type="ECO:0000313" key="1">
    <source>
        <dbReference type="EMBL" id="QDU20559.1"/>
    </source>
</evidence>
<accession>A0A517XSS7</accession>
<sequence length="215" mass="21686">MATAPAPTVWSVVRDILSSNINLSADEVITKAKAKGLKAPDAVIRGTVYTVRKKLKQKVPAAKPVLAAARTTAPAKPASPSVSSVVRAILSADLDLSADEVVAKAKAQGLTASDTSIRASVYNIRGELKRKPGQTPKAAVAPSKPASAPVAAPVAQAPAPVAVTTVLSNVALVNGAVAASGGVEQARKVAEAVRACGGPEAFAQYLDLVAGIRTA</sequence>
<protein>
    <submittedName>
        <fullName evidence="1">Uncharacterized protein</fullName>
    </submittedName>
</protein>
<dbReference type="RefSeq" id="WP_145238309.1">
    <property type="nucleotide sequence ID" value="NZ_CP036273.1"/>
</dbReference>
<reference evidence="1 2" key="1">
    <citation type="submission" date="2019-02" db="EMBL/GenBank/DDBJ databases">
        <title>Deep-cultivation of Planctomycetes and their phenomic and genomic characterization uncovers novel biology.</title>
        <authorList>
            <person name="Wiegand S."/>
            <person name="Jogler M."/>
            <person name="Boedeker C."/>
            <person name="Pinto D."/>
            <person name="Vollmers J."/>
            <person name="Rivas-Marin E."/>
            <person name="Kohn T."/>
            <person name="Peeters S.H."/>
            <person name="Heuer A."/>
            <person name="Rast P."/>
            <person name="Oberbeckmann S."/>
            <person name="Bunk B."/>
            <person name="Jeske O."/>
            <person name="Meyerdierks A."/>
            <person name="Storesund J.E."/>
            <person name="Kallscheuer N."/>
            <person name="Luecker S."/>
            <person name="Lage O.M."/>
            <person name="Pohl T."/>
            <person name="Merkel B.J."/>
            <person name="Hornburger P."/>
            <person name="Mueller R.-W."/>
            <person name="Bruemmer F."/>
            <person name="Labrenz M."/>
            <person name="Spormann A.M."/>
            <person name="Op den Camp H."/>
            <person name="Overmann J."/>
            <person name="Amann R."/>
            <person name="Jetten M.S.M."/>
            <person name="Mascher T."/>
            <person name="Medema M.H."/>
            <person name="Devos D.P."/>
            <person name="Kaster A.-K."/>
            <person name="Ovreas L."/>
            <person name="Rohde M."/>
            <person name="Galperin M.Y."/>
            <person name="Jogler C."/>
        </authorList>
    </citation>
    <scope>NUCLEOTIDE SEQUENCE [LARGE SCALE GENOMIC DNA]</scope>
    <source>
        <strain evidence="1 2">ETA_A1</strain>
    </source>
</reference>
<dbReference type="KEGG" id="uli:ETAA1_25140"/>
<dbReference type="Proteomes" id="UP000319576">
    <property type="component" value="Chromosome"/>
</dbReference>
<proteinExistence type="predicted"/>
<name>A0A517XSS7_9BACT</name>
<evidence type="ECO:0000313" key="2">
    <source>
        <dbReference type="Proteomes" id="UP000319576"/>
    </source>
</evidence>
<gene>
    <name evidence="1" type="ORF">ETAA1_25140</name>
</gene>
<dbReference type="EMBL" id="CP036273">
    <property type="protein sequence ID" value="QDU20559.1"/>
    <property type="molecule type" value="Genomic_DNA"/>
</dbReference>
<keyword evidence="2" id="KW-1185">Reference proteome</keyword>
<dbReference type="AlphaFoldDB" id="A0A517XSS7"/>